<dbReference type="SUPFAM" id="SSF51735">
    <property type="entry name" value="NAD(P)-binding Rossmann-fold domains"/>
    <property type="match status" value="1"/>
</dbReference>
<keyword evidence="2" id="KW-0560">Oxidoreductase</keyword>
<name>A0AAI8TQF3_MYCME</name>
<dbReference type="RefSeq" id="WP_276824716.1">
    <property type="nucleotide sequence ID" value="NZ_AP027452.1"/>
</dbReference>
<sequence>MVETRPLALVTGASSGIGFELARLFAEHGYDLVVAADDDTIEASADKLASAGVAVRAAQVDLRKPEDVQRLYYVVTDDGRPLDAAVLNAGVGRAGPFVDGDLDADLSIVDLNVRSTVQLAKLVLRDMWRRGTGKVLFTSSIAATMPGSLQTVYNASKSFIQSLAEALHDELRDTDITVTALMPGPTDTNFFRRGHMLDTVVGRMPKDDPAEVARQGYDALMSGRRKVVAESVLTKAMGLANRVLPDSVKAVASRVISRPVGRR</sequence>
<evidence type="ECO:0000256" key="1">
    <source>
        <dbReference type="ARBA" id="ARBA00006484"/>
    </source>
</evidence>
<gene>
    <name evidence="4" type="ORF">hbim_00454</name>
</gene>
<reference evidence="4" key="1">
    <citation type="submission" date="2023-03" db="EMBL/GenBank/DDBJ databases">
        <title>Draft genome sequence of a Mycolicibacterium mageritense strain H4_3_1 isolated from a hybrid biological-inorganic system reactor.</title>
        <authorList>
            <person name="Feng X."/>
            <person name="Kazama D."/>
            <person name="Sato K."/>
            <person name="Kobayashi H."/>
        </authorList>
    </citation>
    <scope>NUCLEOTIDE SEQUENCE</scope>
    <source>
        <strain evidence="4">H4_3_1</strain>
    </source>
</reference>
<dbReference type="SMART" id="SM00822">
    <property type="entry name" value="PKS_KR"/>
    <property type="match status" value="1"/>
</dbReference>
<dbReference type="PANTHER" id="PTHR42901">
    <property type="entry name" value="ALCOHOL DEHYDROGENASE"/>
    <property type="match status" value="1"/>
</dbReference>
<dbReference type="EMBL" id="AP027452">
    <property type="protein sequence ID" value="BDY26541.1"/>
    <property type="molecule type" value="Genomic_DNA"/>
</dbReference>
<dbReference type="InterPro" id="IPR057326">
    <property type="entry name" value="KR_dom"/>
</dbReference>
<evidence type="ECO:0000256" key="2">
    <source>
        <dbReference type="ARBA" id="ARBA00023002"/>
    </source>
</evidence>
<evidence type="ECO:0000313" key="4">
    <source>
        <dbReference type="EMBL" id="BDY26541.1"/>
    </source>
</evidence>
<dbReference type="PANTHER" id="PTHR42901:SF1">
    <property type="entry name" value="ALCOHOL DEHYDROGENASE"/>
    <property type="match status" value="1"/>
</dbReference>
<dbReference type="GO" id="GO:0016491">
    <property type="term" value="F:oxidoreductase activity"/>
    <property type="evidence" value="ECO:0007669"/>
    <property type="project" value="UniProtKB-KW"/>
</dbReference>
<accession>A0AAI8TQF3</accession>
<dbReference type="PROSITE" id="PS00061">
    <property type="entry name" value="ADH_SHORT"/>
    <property type="match status" value="1"/>
</dbReference>
<dbReference type="PRINTS" id="PR00081">
    <property type="entry name" value="GDHRDH"/>
</dbReference>
<dbReference type="Pfam" id="PF00106">
    <property type="entry name" value="adh_short"/>
    <property type="match status" value="1"/>
</dbReference>
<dbReference type="InterPro" id="IPR020904">
    <property type="entry name" value="Sc_DH/Rdtase_CS"/>
</dbReference>
<dbReference type="InterPro" id="IPR002347">
    <property type="entry name" value="SDR_fam"/>
</dbReference>
<dbReference type="Gene3D" id="3.40.50.720">
    <property type="entry name" value="NAD(P)-binding Rossmann-like Domain"/>
    <property type="match status" value="1"/>
</dbReference>
<evidence type="ECO:0000259" key="3">
    <source>
        <dbReference type="SMART" id="SM00822"/>
    </source>
</evidence>
<protein>
    <recommendedName>
        <fullName evidence="3">Ketoreductase domain-containing protein</fullName>
    </recommendedName>
</protein>
<comment type="similarity">
    <text evidence="1">Belongs to the short-chain dehydrogenases/reductases (SDR) family.</text>
</comment>
<dbReference type="AlphaFoldDB" id="A0AAI8TQF3"/>
<feature type="domain" description="Ketoreductase" evidence="3">
    <location>
        <begin position="6"/>
        <end position="188"/>
    </location>
</feature>
<dbReference type="CDD" id="cd05233">
    <property type="entry name" value="SDR_c"/>
    <property type="match status" value="1"/>
</dbReference>
<dbReference type="InterPro" id="IPR036291">
    <property type="entry name" value="NAD(P)-bd_dom_sf"/>
</dbReference>
<proteinExistence type="inferred from homology"/>
<evidence type="ECO:0000313" key="5">
    <source>
        <dbReference type="Proteomes" id="UP001241092"/>
    </source>
</evidence>
<organism evidence="4 5">
    <name type="scientific">Mycolicibacterium mageritense</name>
    <name type="common">Mycobacterium mageritense</name>
    <dbReference type="NCBI Taxonomy" id="53462"/>
    <lineage>
        <taxon>Bacteria</taxon>
        <taxon>Bacillati</taxon>
        <taxon>Actinomycetota</taxon>
        <taxon>Actinomycetes</taxon>
        <taxon>Mycobacteriales</taxon>
        <taxon>Mycobacteriaceae</taxon>
        <taxon>Mycolicibacterium</taxon>
    </lineage>
</organism>
<dbReference type="Proteomes" id="UP001241092">
    <property type="component" value="Chromosome"/>
</dbReference>